<dbReference type="Pfam" id="PF00126">
    <property type="entry name" value="HTH_1"/>
    <property type="match status" value="1"/>
</dbReference>
<gene>
    <name evidence="6" type="ORF">NE695_15265</name>
</gene>
<protein>
    <submittedName>
        <fullName evidence="6">LysR family transcriptional regulator</fullName>
    </submittedName>
</protein>
<dbReference type="PANTHER" id="PTHR30346:SF9">
    <property type="entry name" value="LYSR FAMILY TRANSCRIPTIONAL REGULATOR"/>
    <property type="match status" value="1"/>
</dbReference>
<dbReference type="InterPro" id="IPR036388">
    <property type="entry name" value="WH-like_DNA-bd_sf"/>
</dbReference>
<evidence type="ECO:0000256" key="2">
    <source>
        <dbReference type="ARBA" id="ARBA00023015"/>
    </source>
</evidence>
<evidence type="ECO:0000256" key="1">
    <source>
        <dbReference type="ARBA" id="ARBA00009437"/>
    </source>
</evidence>
<sequence length="297" mass="33648">MEINYVQEYLTLLSVGNYLDAAEEMYTSPASLARHIKKLEEDLGFELFVPQGRSLVPSELAKAFTPFAEEIVHAQERCYNFLDTYQSKKPDMLRVGTLAVEGAAYHLPDLISAFLLANPQVSVEMYEGETKELCSMLFVNKLDLVFSFLPEEYRETTVHFSVVKDHMALFVPMDYPLSSLRSVRLGKLNGMTFVPRPRHSFLSDFCNNLLKENDISYKMTFDPPSTANLLSMVASGSGISLMPKIAAEYLLGAFGKNTDIRVVDIEPEIDTSVHLLYMANHNQTQQCKNFIHFIKNM</sequence>
<dbReference type="InterPro" id="IPR005119">
    <property type="entry name" value="LysR_subst-bd"/>
</dbReference>
<evidence type="ECO:0000313" key="7">
    <source>
        <dbReference type="Proteomes" id="UP001524473"/>
    </source>
</evidence>
<dbReference type="Gene3D" id="3.40.190.290">
    <property type="match status" value="1"/>
</dbReference>
<dbReference type="Proteomes" id="UP001524473">
    <property type="component" value="Unassembled WGS sequence"/>
</dbReference>
<proteinExistence type="inferred from homology"/>
<dbReference type="PROSITE" id="PS50931">
    <property type="entry name" value="HTH_LYSR"/>
    <property type="match status" value="1"/>
</dbReference>
<organism evidence="6 7">
    <name type="scientific">Neglectibacter timonensis</name>
    <dbReference type="NCBI Taxonomy" id="1776382"/>
    <lineage>
        <taxon>Bacteria</taxon>
        <taxon>Bacillati</taxon>
        <taxon>Bacillota</taxon>
        <taxon>Clostridia</taxon>
        <taxon>Eubacteriales</taxon>
        <taxon>Oscillospiraceae</taxon>
        <taxon>Neglectibacter</taxon>
    </lineage>
</organism>
<accession>A0ABT1S387</accession>
<evidence type="ECO:0000259" key="5">
    <source>
        <dbReference type="PROSITE" id="PS50931"/>
    </source>
</evidence>
<evidence type="ECO:0000313" key="6">
    <source>
        <dbReference type="EMBL" id="MCQ4841273.1"/>
    </source>
</evidence>
<dbReference type="RefSeq" id="WP_066864001.1">
    <property type="nucleotide sequence ID" value="NZ_CABKVV010000013.1"/>
</dbReference>
<dbReference type="CDD" id="cd05466">
    <property type="entry name" value="PBP2_LTTR_substrate"/>
    <property type="match status" value="1"/>
</dbReference>
<dbReference type="GeneID" id="90532470"/>
<keyword evidence="4" id="KW-0804">Transcription</keyword>
<keyword evidence="3" id="KW-0238">DNA-binding</keyword>
<comment type="caution">
    <text evidence="6">The sequence shown here is derived from an EMBL/GenBank/DDBJ whole genome shotgun (WGS) entry which is preliminary data.</text>
</comment>
<name>A0ABT1S387_9FIRM</name>
<feature type="domain" description="HTH lysR-type" evidence="5">
    <location>
        <begin position="1"/>
        <end position="58"/>
    </location>
</feature>
<evidence type="ECO:0000256" key="3">
    <source>
        <dbReference type="ARBA" id="ARBA00023125"/>
    </source>
</evidence>
<dbReference type="EMBL" id="JANFZH010000043">
    <property type="protein sequence ID" value="MCQ4841273.1"/>
    <property type="molecule type" value="Genomic_DNA"/>
</dbReference>
<dbReference type="SUPFAM" id="SSF46785">
    <property type="entry name" value="Winged helix' DNA-binding domain"/>
    <property type="match status" value="1"/>
</dbReference>
<dbReference type="InterPro" id="IPR000847">
    <property type="entry name" value="LysR_HTH_N"/>
</dbReference>
<comment type="similarity">
    <text evidence="1">Belongs to the LysR transcriptional regulatory family.</text>
</comment>
<dbReference type="SUPFAM" id="SSF53850">
    <property type="entry name" value="Periplasmic binding protein-like II"/>
    <property type="match status" value="1"/>
</dbReference>
<dbReference type="InterPro" id="IPR036390">
    <property type="entry name" value="WH_DNA-bd_sf"/>
</dbReference>
<keyword evidence="2" id="KW-0805">Transcription regulation</keyword>
<keyword evidence="7" id="KW-1185">Reference proteome</keyword>
<reference evidence="6 7" key="1">
    <citation type="submission" date="2022-06" db="EMBL/GenBank/DDBJ databases">
        <title>Isolation of gut microbiota from human fecal samples.</title>
        <authorList>
            <person name="Pamer E.G."/>
            <person name="Barat B."/>
            <person name="Waligurski E."/>
            <person name="Medina S."/>
            <person name="Paddock L."/>
            <person name="Mostad J."/>
        </authorList>
    </citation>
    <scope>NUCLEOTIDE SEQUENCE [LARGE SCALE GENOMIC DNA]</scope>
    <source>
        <strain evidence="6 7">DFI.9.73</strain>
    </source>
</reference>
<dbReference type="Pfam" id="PF03466">
    <property type="entry name" value="LysR_substrate"/>
    <property type="match status" value="1"/>
</dbReference>
<evidence type="ECO:0000256" key="4">
    <source>
        <dbReference type="ARBA" id="ARBA00023163"/>
    </source>
</evidence>
<dbReference type="PANTHER" id="PTHR30346">
    <property type="entry name" value="TRANSCRIPTIONAL DUAL REGULATOR HCAR-RELATED"/>
    <property type="match status" value="1"/>
</dbReference>
<dbReference type="Gene3D" id="1.10.10.10">
    <property type="entry name" value="Winged helix-like DNA-binding domain superfamily/Winged helix DNA-binding domain"/>
    <property type="match status" value="1"/>
</dbReference>